<feature type="compositionally biased region" description="Low complexity" evidence="1">
    <location>
        <begin position="31"/>
        <end position="41"/>
    </location>
</feature>
<evidence type="ECO:0000256" key="1">
    <source>
        <dbReference type="SAM" id="MobiDB-lite"/>
    </source>
</evidence>
<sequence>MCPSLLALCLLPACVPQKADTGGGSEPSTDASGPAASATEAPESESESESEGASATTSPSETTSSSGEPLTTAADSQSSTSGGAQHLDCEVPFPEPAPPLPPINIGPDARPRFDDWTDLDCESLTAVACGRPQDPPCSGICLRGTAGGPGVCTFPDIDIWCGGEGEAIGYGEGTCWACSPSEARALACCEFPDGPPGSICARHEDCEPGLVCGAHRGEGYGICQCPGLVAEDVAPPQSCFQQ</sequence>
<dbReference type="STRING" id="54.SAMN02745121_09171"/>
<gene>
    <name evidence="2" type="ORF">SAMN02745121_09171</name>
</gene>
<protein>
    <submittedName>
        <fullName evidence="2">Uncharacterized protein</fullName>
    </submittedName>
</protein>
<name>A0A1I2J5J0_9BACT</name>
<feature type="region of interest" description="Disordered" evidence="1">
    <location>
        <begin position="16"/>
        <end position="106"/>
    </location>
</feature>
<organism evidence="2 3">
    <name type="scientific">Nannocystis exedens</name>
    <dbReference type="NCBI Taxonomy" id="54"/>
    <lineage>
        <taxon>Bacteria</taxon>
        <taxon>Pseudomonadati</taxon>
        <taxon>Myxococcota</taxon>
        <taxon>Polyangia</taxon>
        <taxon>Nannocystales</taxon>
        <taxon>Nannocystaceae</taxon>
        <taxon>Nannocystis</taxon>
    </lineage>
</organism>
<dbReference type="AlphaFoldDB" id="A0A1I2J5J0"/>
<evidence type="ECO:0000313" key="2">
    <source>
        <dbReference type="EMBL" id="SFF49280.1"/>
    </source>
</evidence>
<evidence type="ECO:0000313" key="3">
    <source>
        <dbReference type="Proteomes" id="UP000199400"/>
    </source>
</evidence>
<dbReference type="Proteomes" id="UP000199400">
    <property type="component" value="Unassembled WGS sequence"/>
</dbReference>
<dbReference type="EMBL" id="FOMX01000128">
    <property type="protein sequence ID" value="SFF49280.1"/>
    <property type="molecule type" value="Genomic_DNA"/>
</dbReference>
<reference evidence="3" key="1">
    <citation type="submission" date="2016-10" db="EMBL/GenBank/DDBJ databases">
        <authorList>
            <person name="Varghese N."/>
            <person name="Submissions S."/>
        </authorList>
    </citation>
    <scope>NUCLEOTIDE SEQUENCE [LARGE SCALE GENOMIC DNA]</scope>
    <source>
        <strain evidence="3">ATCC 25963</strain>
    </source>
</reference>
<feature type="compositionally biased region" description="Polar residues" evidence="1">
    <location>
        <begin position="73"/>
        <end position="83"/>
    </location>
</feature>
<feature type="compositionally biased region" description="Pro residues" evidence="1">
    <location>
        <begin position="93"/>
        <end position="104"/>
    </location>
</feature>
<feature type="compositionally biased region" description="Low complexity" evidence="1">
    <location>
        <begin position="51"/>
        <end position="69"/>
    </location>
</feature>
<proteinExistence type="predicted"/>
<accession>A0A1I2J5J0</accession>
<keyword evidence="3" id="KW-1185">Reference proteome</keyword>